<evidence type="ECO:0000313" key="7">
    <source>
        <dbReference type="EMBL" id="CDS84224.1"/>
    </source>
</evidence>
<evidence type="ECO:0000256" key="5">
    <source>
        <dbReference type="ARBA" id="ARBA00023136"/>
    </source>
</evidence>
<dbReference type="GO" id="GO:0005886">
    <property type="term" value="C:plasma membrane"/>
    <property type="evidence" value="ECO:0007669"/>
    <property type="project" value="UniProtKB-SubCell"/>
</dbReference>
<name>A0A069AVJ2_CLODI</name>
<reference evidence="9" key="1">
    <citation type="submission" date="2014-07" db="EMBL/GenBank/DDBJ databases">
        <authorList>
            <person name="Monot Marc"/>
        </authorList>
    </citation>
    <scope>NUCLEOTIDE SEQUENCE</scope>
    <source>
        <strain evidence="9">7032989</strain>
        <strain evidence="8">7032994</strain>
    </source>
</reference>
<gene>
    <name evidence="9" type="ORF">BN1095_480025</name>
    <name evidence="7" type="ORF">BN1096_310031</name>
    <name evidence="8" type="ORF">BN1097_320030</name>
</gene>
<feature type="transmembrane region" description="Helical" evidence="6">
    <location>
        <begin position="57"/>
        <end position="76"/>
    </location>
</feature>
<dbReference type="Pfam" id="PF01925">
    <property type="entry name" value="TauE"/>
    <property type="match status" value="1"/>
</dbReference>
<dbReference type="EMBL" id="LK932368">
    <property type="protein sequence ID" value="CDS84676.1"/>
    <property type="molecule type" value="Genomic_DNA"/>
</dbReference>
<feature type="transmembrane region" description="Helical" evidence="6">
    <location>
        <begin position="20"/>
        <end position="45"/>
    </location>
</feature>
<protein>
    <recommendedName>
        <fullName evidence="6">Probable membrane transporter protein</fullName>
    </recommendedName>
</protein>
<dbReference type="RefSeq" id="WP_009895826.1">
    <property type="nucleotide sequence ID" value="NZ_BBYB01000201.1"/>
</dbReference>
<evidence type="ECO:0000313" key="9">
    <source>
        <dbReference type="EMBL" id="CDT44311.1"/>
    </source>
</evidence>
<dbReference type="AlphaFoldDB" id="A0A069AVJ2"/>
<proteinExistence type="inferred from homology"/>
<feature type="transmembrane region" description="Helical" evidence="6">
    <location>
        <begin position="110"/>
        <end position="127"/>
    </location>
</feature>
<accession>A0A069AVJ2</accession>
<keyword evidence="5 6" id="KW-0472">Membrane</keyword>
<evidence type="ECO:0000313" key="8">
    <source>
        <dbReference type="EMBL" id="CDS84676.1"/>
    </source>
</evidence>
<dbReference type="EMBL" id="LK933160">
    <property type="protein sequence ID" value="CDT44311.1"/>
    <property type="molecule type" value="Genomic_DNA"/>
</dbReference>
<feature type="transmembrane region" description="Helical" evidence="6">
    <location>
        <begin position="82"/>
        <end position="103"/>
    </location>
</feature>
<organism evidence="9">
    <name type="scientific">Clostridioides difficile</name>
    <name type="common">Peptoclostridium difficile</name>
    <dbReference type="NCBI Taxonomy" id="1496"/>
    <lineage>
        <taxon>Bacteria</taxon>
        <taxon>Bacillati</taxon>
        <taxon>Bacillota</taxon>
        <taxon>Clostridia</taxon>
        <taxon>Peptostreptococcales</taxon>
        <taxon>Peptostreptococcaceae</taxon>
        <taxon>Clostridioides</taxon>
    </lineage>
</organism>
<dbReference type="EMBL" id="LK932482">
    <property type="protein sequence ID" value="CDS84224.1"/>
    <property type="molecule type" value="Genomic_DNA"/>
</dbReference>
<keyword evidence="3 6" id="KW-0812">Transmembrane</keyword>
<keyword evidence="6" id="KW-1003">Cell membrane</keyword>
<evidence type="ECO:0000256" key="4">
    <source>
        <dbReference type="ARBA" id="ARBA00022989"/>
    </source>
</evidence>
<comment type="similarity">
    <text evidence="2 6">Belongs to the 4-toluene sulfonate uptake permease (TSUP) (TC 2.A.102) family.</text>
</comment>
<dbReference type="PANTHER" id="PTHR43701:SF2">
    <property type="entry name" value="MEMBRANE TRANSPORTER PROTEIN YJNA-RELATED"/>
    <property type="match status" value="1"/>
</dbReference>
<dbReference type="InterPro" id="IPR051598">
    <property type="entry name" value="TSUP/Inactive_protease-like"/>
</dbReference>
<dbReference type="PANTHER" id="PTHR43701">
    <property type="entry name" value="MEMBRANE TRANSPORTER PROTEIN MJ0441-RELATED"/>
    <property type="match status" value="1"/>
</dbReference>
<dbReference type="InterPro" id="IPR002781">
    <property type="entry name" value="TM_pro_TauE-like"/>
</dbReference>
<comment type="subcellular location">
    <subcellularLocation>
        <location evidence="6">Cell membrane</location>
        <topology evidence="6">Multi-pass membrane protein</topology>
    </subcellularLocation>
    <subcellularLocation>
        <location evidence="1">Membrane</location>
        <topology evidence="1">Multi-pass membrane protein</topology>
    </subcellularLocation>
</comment>
<evidence type="ECO:0000256" key="2">
    <source>
        <dbReference type="ARBA" id="ARBA00009142"/>
    </source>
</evidence>
<sequence length="128" mass="13795">MKKTDDLKQKYFDFNLKNTIIGVFTGFINGVFGSGGGTLLVPILNDIVKVEEHKSHATALSIIIFLTTASSVLYVSKGTYDVNLTIKVAVGSILGGIIGAKLLNKVTGKFLRISFGIIMIIAALRMVF</sequence>
<keyword evidence="4 6" id="KW-1133">Transmembrane helix</keyword>
<evidence type="ECO:0000256" key="6">
    <source>
        <dbReference type="RuleBase" id="RU363041"/>
    </source>
</evidence>
<evidence type="ECO:0000256" key="3">
    <source>
        <dbReference type="ARBA" id="ARBA00022692"/>
    </source>
</evidence>
<evidence type="ECO:0000256" key="1">
    <source>
        <dbReference type="ARBA" id="ARBA00004141"/>
    </source>
</evidence>